<organism evidence="1 2">
    <name type="scientific">Nocardioides marinquilinus</name>
    <dbReference type="NCBI Taxonomy" id="1210400"/>
    <lineage>
        <taxon>Bacteria</taxon>
        <taxon>Bacillati</taxon>
        <taxon>Actinomycetota</taxon>
        <taxon>Actinomycetes</taxon>
        <taxon>Propionibacteriales</taxon>
        <taxon>Nocardioidaceae</taxon>
        <taxon>Nocardioides</taxon>
    </lineage>
</organism>
<proteinExistence type="predicted"/>
<evidence type="ECO:0000313" key="1">
    <source>
        <dbReference type="EMBL" id="GAA5145504.1"/>
    </source>
</evidence>
<dbReference type="Proteomes" id="UP001500221">
    <property type="component" value="Unassembled WGS sequence"/>
</dbReference>
<accession>A0ABP9PF06</accession>
<evidence type="ECO:0000313" key="2">
    <source>
        <dbReference type="Proteomes" id="UP001500221"/>
    </source>
</evidence>
<protein>
    <submittedName>
        <fullName evidence="1">Uncharacterized protein</fullName>
    </submittedName>
</protein>
<dbReference type="EMBL" id="BAABKG010000002">
    <property type="protein sequence ID" value="GAA5145504.1"/>
    <property type="molecule type" value="Genomic_DNA"/>
</dbReference>
<keyword evidence="2" id="KW-1185">Reference proteome</keyword>
<reference evidence="2" key="1">
    <citation type="journal article" date="2019" name="Int. J. Syst. Evol. Microbiol.">
        <title>The Global Catalogue of Microorganisms (GCM) 10K type strain sequencing project: providing services to taxonomists for standard genome sequencing and annotation.</title>
        <authorList>
            <consortium name="The Broad Institute Genomics Platform"/>
            <consortium name="The Broad Institute Genome Sequencing Center for Infectious Disease"/>
            <person name="Wu L."/>
            <person name="Ma J."/>
        </authorList>
    </citation>
    <scope>NUCLEOTIDE SEQUENCE [LARGE SCALE GENOMIC DNA]</scope>
    <source>
        <strain evidence="2">JCM 18459</strain>
    </source>
</reference>
<comment type="caution">
    <text evidence="1">The sequence shown here is derived from an EMBL/GenBank/DDBJ whole genome shotgun (WGS) entry which is preliminary data.</text>
</comment>
<gene>
    <name evidence="1" type="ORF">GCM10023340_14950</name>
</gene>
<sequence length="63" mass="6860">MGAPFDKLRVRARAFALTVRGLDDGLAQALGLLDHRWSVSGRGLEARPWPASHLDHRQPDSGG</sequence>
<name>A0ABP9PF06_9ACTN</name>